<accession>A0AAX2HEA8</accession>
<dbReference type="InterPro" id="IPR046733">
    <property type="entry name" value="DUF6625"/>
</dbReference>
<proteinExistence type="predicted"/>
<protein>
    <recommendedName>
        <fullName evidence="3">Glycosyl transferase</fullName>
    </recommendedName>
</protein>
<evidence type="ECO:0008006" key="3">
    <source>
        <dbReference type="Google" id="ProtNLM"/>
    </source>
</evidence>
<sequence>MSCSGGSNNKNHRNQGHSIALYLDLYIEFPVIKPSPRIVFVIPYFGQWPFWMPFFLESCRRNPDIDWLLFSDCGVPDNLPPNVTIQSISFGDYCRTVSERLNIHFAPKAAYKLCDIKPALGYIHEDRLQGYDFWAFGDIDLVYGNLRSYFTAERLSRYDLFSTHERRVAGHLCLMRNTRCKRELFMKIENWQQRFTDDQHHALDEGAFSRIFLWRKNFPKPLFDLVGKFNPLRRTSDFTEAFSTPGGCIKWHDGTENFPGQWFWKNGQLTNDRDGDHTFPYFHFVCWKRNEWAALPIPDPVTVQCLAAEPAWIIDATGFHRGEL</sequence>
<dbReference type="EMBL" id="OBKZ01000056">
    <property type="protein sequence ID" value="SOB55274.1"/>
    <property type="molecule type" value="Genomic_DNA"/>
</dbReference>
<reference evidence="1 2" key="1">
    <citation type="submission" date="2017-08" db="EMBL/GenBank/DDBJ databases">
        <authorList>
            <person name="Chaillou S."/>
        </authorList>
    </citation>
    <scope>NUCLEOTIDE SEQUENCE [LARGE SCALE GENOMIC DNA]</scope>
    <source>
        <strain evidence="1 2">MFPA15A1205</strain>
    </source>
</reference>
<evidence type="ECO:0000313" key="2">
    <source>
        <dbReference type="Proteomes" id="UP000219564"/>
    </source>
</evidence>
<name>A0AAX2HEA8_9PSED</name>
<dbReference type="AlphaFoldDB" id="A0AAX2HEA8"/>
<gene>
    <name evidence="1" type="ORF">PLUA15_90035</name>
</gene>
<dbReference type="Pfam" id="PF20330">
    <property type="entry name" value="DUF6625"/>
    <property type="match status" value="1"/>
</dbReference>
<dbReference type="Proteomes" id="UP000219564">
    <property type="component" value="Unassembled WGS sequence"/>
</dbReference>
<organism evidence="1 2">
    <name type="scientific">Pseudomonas lundensis</name>
    <dbReference type="NCBI Taxonomy" id="86185"/>
    <lineage>
        <taxon>Bacteria</taxon>
        <taxon>Pseudomonadati</taxon>
        <taxon>Pseudomonadota</taxon>
        <taxon>Gammaproteobacteria</taxon>
        <taxon>Pseudomonadales</taxon>
        <taxon>Pseudomonadaceae</taxon>
        <taxon>Pseudomonas</taxon>
    </lineage>
</organism>
<evidence type="ECO:0000313" key="1">
    <source>
        <dbReference type="EMBL" id="SOB55274.1"/>
    </source>
</evidence>
<comment type="caution">
    <text evidence="1">The sequence shown here is derived from an EMBL/GenBank/DDBJ whole genome shotgun (WGS) entry which is preliminary data.</text>
</comment>